<dbReference type="Gene3D" id="3.30.420.10">
    <property type="entry name" value="Ribonuclease H-like superfamily/Ribonuclease H"/>
    <property type="match status" value="1"/>
</dbReference>
<evidence type="ECO:0000313" key="2">
    <source>
        <dbReference type="EMBL" id="KAK8941369.1"/>
    </source>
</evidence>
<evidence type="ECO:0000259" key="1">
    <source>
        <dbReference type="Pfam" id="PF24626"/>
    </source>
</evidence>
<dbReference type="SUPFAM" id="SSF53098">
    <property type="entry name" value="Ribonuclease H-like"/>
    <property type="match status" value="1"/>
</dbReference>
<dbReference type="PANTHER" id="PTHR46148:SF57">
    <property type="entry name" value="OS12G0499874 PROTEIN"/>
    <property type="match status" value="1"/>
</dbReference>
<dbReference type="EMBL" id="JBBWWQ010000008">
    <property type="protein sequence ID" value="KAK8941369.1"/>
    <property type="molecule type" value="Genomic_DNA"/>
</dbReference>
<dbReference type="InterPro" id="IPR036397">
    <property type="entry name" value="RNaseH_sf"/>
</dbReference>
<comment type="caution">
    <text evidence="2">The sequence shown here is derived from an EMBL/GenBank/DDBJ whole genome shotgun (WGS) entry which is preliminary data.</text>
</comment>
<dbReference type="PANTHER" id="PTHR46148">
    <property type="entry name" value="CHROMO DOMAIN-CONTAINING PROTEIN"/>
    <property type="match status" value="1"/>
</dbReference>
<dbReference type="Proteomes" id="UP001418222">
    <property type="component" value="Unassembled WGS sequence"/>
</dbReference>
<dbReference type="AlphaFoldDB" id="A0AAP0G764"/>
<dbReference type="GO" id="GO:0003676">
    <property type="term" value="F:nucleic acid binding"/>
    <property type="evidence" value="ECO:0007669"/>
    <property type="project" value="InterPro"/>
</dbReference>
<protein>
    <recommendedName>
        <fullName evidence="1">Tf2-1-like SH3-like domain-containing protein</fullName>
    </recommendedName>
</protein>
<dbReference type="Pfam" id="PF24626">
    <property type="entry name" value="SH3_Tf2-1"/>
    <property type="match status" value="1"/>
</dbReference>
<accession>A0AAP0G764</accession>
<gene>
    <name evidence="2" type="ORF">KSP39_PZI010633</name>
</gene>
<organism evidence="2 3">
    <name type="scientific">Platanthera zijinensis</name>
    <dbReference type="NCBI Taxonomy" id="2320716"/>
    <lineage>
        <taxon>Eukaryota</taxon>
        <taxon>Viridiplantae</taxon>
        <taxon>Streptophyta</taxon>
        <taxon>Embryophyta</taxon>
        <taxon>Tracheophyta</taxon>
        <taxon>Spermatophyta</taxon>
        <taxon>Magnoliopsida</taxon>
        <taxon>Liliopsida</taxon>
        <taxon>Asparagales</taxon>
        <taxon>Orchidaceae</taxon>
        <taxon>Orchidoideae</taxon>
        <taxon>Orchideae</taxon>
        <taxon>Orchidinae</taxon>
        <taxon>Platanthera</taxon>
    </lineage>
</organism>
<dbReference type="InterPro" id="IPR056924">
    <property type="entry name" value="SH3_Tf2-1"/>
</dbReference>
<proteinExistence type="predicted"/>
<sequence length="271" mass="31836">MLWGPSRTHIIWSLQGRCYTNGQTERVNQIVEDMIRCYILEHGGAWDERLRLMEFAYNNSYQESLQMAPFEALYGRRCRTSLFWAEVGERPLLGPEALEEMEISVKLVREKLRVAQERYKKNANRRRSDLEFAVGDQVFLKVSLMTEVKRFGKDRKLDPRYVGPFRFIERIGVAAYRLELPANFPGVHDVFHVSQLRKCVHSGRQVLDSVPLLEPNLSYVEVPVRILDARDRVLRKKMIPMVKILWKNHDVESATWELESAMREAYPHLFP</sequence>
<feature type="domain" description="Tf2-1-like SH3-like" evidence="1">
    <location>
        <begin position="135"/>
        <end position="200"/>
    </location>
</feature>
<reference evidence="2 3" key="1">
    <citation type="journal article" date="2022" name="Nat. Plants">
        <title>Genomes of leafy and leafless Platanthera orchids illuminate the evolution of mycoheterotrophy.</title>
        <authorList>
            <person name="Li M.H."/>
            <person name="Liu K.W."/>
            <person name="Li Z."/>
            <person name="Lu H.C."/>
            <person name="Ye Q.L."/>
            <person name="Zhang D."/>
            <person name="Wang J.Y."/>
            <person name="Li Y.F."/>
            <person name="Zhong Z.M."/>
            <person name="Liu X."/>
            <person name="Yu X."/>
            <person name="Liu D.K."/>
            <person name="Tu X.D."/>
            <person name="Liu B."/>
            <person name="Hao Y."/>
            <person name="Liao X.Y."/>
            <person name="Jiang Y.T."/>
            <person name="Sun W.H."/>
            <person name="Chen J."/>
            <person name="Chen Y.Q."/>
            <person name="Ai Y."/>
            <person name="Zhai J.W."/>
            <person name="Wu S.S."/>
            <person name="Zhou Z."/>
            <person name="Hsiao Y.Y."/>
            <person name="Wu W.L."/>
            <person name="Chen Y.Y."/>
            <person name="Lin Y.F."/>
            <person name="Hsu J.L."/>
            <person name="Li C.Y."/>
            <person name="Wang Z.W."/>
            <person name="Zhao X."/>
            <person name="Zhong W.Y."/>
            <person name="Ma X.K."/>
            <person name="Ma L."/>
            <person name="Huang J."/>
            <person name="Chen G.Z."/>
            <person name="Huang M.Z."/>
            <person name="Huang L."/>
            <person name="Peng D.H."/>
            <person name="Luo Y.B."/>
            <person name="Zou S.Q."/>
            <person name="Chen S.P."/>
            <person name="Lan S."/>
            <person name="Tsai W.C."/>
            <person name="Van de Peer Y."/>
            <person name="Liu Z.J."/>
        </authorList>
    </citation>
    <scope>NUCLEOTIDE SEQUENCE [LARGE SCALE GENOMIC DNA]</scope>
    <source>
        <strain evidence="2">Lor287</strain>
    </source>
</reference>
<evidence type="ECO:0000313" key="3">
    <source>
        <dbReference type="Proteomes" id="UP001418222"/>
    </source>
</evidence>
<keyword evidence="3" id="KW-1185">Reference proteome</keyword>
<name>A0AAP0G764_9ASPA</name>
<dbReference type="InterPro" id="IPR012337">
    <property type="entry name" value="RNaseH-like_sf"/>
</dbReference>